<name>E7REJ6_9BACL</name>
<evidence type="ECO:0000259" key="4">
    <source>
        <dbReference type="Pfam" id="PF04536"/>
    </source>
</evidence>
<dbReference type="InterPro" id="IPR007621">
    <property type="entry name" value="TPM_dom"/>
</dbReference>
<keyword evidence="2" id="KW-0472">Membrane</keyword>
<comment type="caution">
    <text evidence="5">The sequence shown here is derived from an EMBL/GenBank/DDBJ whole genome shotgun (WGS) entry which is preliminary data.</text>
</comment>
<dbReference type="OrthoDB" id="9806054at2"/>
<evidence type="ECO:0000313" key="5">
    <source>
        <dbReference type="EMBL" id="EGA90577.1"/>
    </source>
</evidence>
<evidence type="ECO:0000313" key="6">
    <source>
        <dbReference type="Proteomes" id="UP000003052"/>
    </source>
</evidence>
<dbReference type="eggNOG" id="COG1512">
    <property type="taxonomic scope" value="Bacteria"/>
</dbReference>
<keyword evidence="3" id="KW-0732">Signal</keyword>
<sequence>MNTFKAKALLIVCLVLLLTGISGVTAFAAVDQHIYDEANLLSESEIAELEAVATEYSQKQNADFLFLTTADEQSPDIVTYMGDFFDEWAVQNNQENAVLLTMNIATRDVYLAGFGTTETTLDDQRINLVLDRIIAEMQNGDYADAFRETVTTSSRYMEFRPGVNPENIFFKTWFQLGIALILGGIVVSFMLYNSAGRVTTTASTYVDSDHTRVTGTRDQFRNKTVSRRKVPKKSSGGGGFGGGGSTGGGRSFSGGGRNF</sequence>
<evidence type="ECO:0000256" key="2">
    <source>
        <dbReference type="SAM" id="Phobius"/>
    </source>
</evidence>
<feature type="chain" id="PRO_5003221270" description="TPM domain-containing protein" evidence="3">
    <location>
        <begin position="29"/>
        <end position="259"/>
    </location>
</feature>
<dbReference type="EMBL" id="AEPB01000015">
    <property type="protein sequence ID" value="EGA90577.1"/>
    <property type="molecule type" value="Genomic_DNA"/>
</dbReference>
<keyword evidence="2" id="KW-1133">Transmembrane helix</keyword>
<dbReference type="Proteomes" id="UP000003052">
    <property type="component" value="Unassembled WGS sequence"/>
</dbReference>
<dbReference type="AlphaFoldDB" id="E7REJ6"/>
<evidence type="ECO:0000256" key="3">
    <source>
        <dbReference type="SAM" id="SignalP"/>
    </source>
</evidence>
<dbReference type="Pfam" id="PF04536">
    <property type="entry name" value="TPM_phosphatase"/>
    <property type="match status" value="1"/>
</dbReference>
<feature type="domain" description="TPM" evidence="4">
    <location>
        <begin position="34"/>
        <end position="152"/>
    </location>
</feature>
<feature type="transmembrane region" description="Helical" evidence="2">
    <location>
        <begin position="173"/>
        <end position="192"/>
    </location>
</feature>
<accession>E7REJ6</accession>
<feature type="compositionally biased region" description="Gly residues" evidence="1">
    <location>
        <begin position="235"/>
        <end position="259"/>
    </location>
</feature>
<protein>
    <recommendedName>
        <fullName evidence="4">TPM domain-containing protein</fullName>
    </recommendedName>
</protein>
<proteinExistence type="predicted"/>
<organism evidence="5 6">
    <name type="scientific">Planococcus donghaensis MPA1U2</name>
    <dbReference type="NCBI Taxonomy" id="933115"/>
    <lineage>
        <taxon>Bacteria</taxon>
        <taxon>Bacillati</taxon>
        <taxon>Bacillota</taxon>
        <taxon>Bacilli</taxon>
        <taxon>Bacillales</taxon>
        <taxon>Caryophanaceae</taxon>
        <taxon>Planococcus</taxon>
    </lineage>
</organism>
<feature type="signal peptide" evidence="3">
    <location>
        <begin position="1"/>
        <end position="28"/>
    </location>
</feature>
<dbReference type="Gene3D" id="3.10.310.50">
    <property type="match status" value="1"/>
</dbReference>
<keyword evidence="2" id="KW-0812">Transmembrane</keyword>
<gene>
    <name evidence="5" type="ORF">GPDM_04429</name>
</gene>
<evidence type="ECO:0000256" key="1">
    <source>
        <dbReference type="SAM" id="MobiDB-lite"/>
    </source>
</evidence>
<dbReference type="RefSeq" id="WP_008429311.1">
    <property type="nucleotide sequence ID" value="NZ_AEPB01000015.1"/>
</dbReference>
<reference evidence="5 6" key="1">
    <citation type="journal article" date="2011" name="J. Bacteriol.">
        <title>The Draft Genome of Planococcus donghaensis MPA1U2 Reveals Nonsporulation Pathways Controlled by a Conserved Spo0A Regulon.</title>
        <authorList>
            <person name="Pearson M.D."/>
            <person name="Noller H.F."/>
        </authorList>
    </citation>
    <scope>NUCLEOTIDE SEQUENCE [LARGE SCALE GENOMIC DNA]</scope>
    <source>
        <strain evidence="5 6">MPA1U2</strain>
    </source>
</reference>
<feature type="region of interest" description="Disordered" evidence="1">
    <location>
        <begin position="216"/>
        <end position="259"/>
    </location>
</feature>